<proteinExistence type="inferred from homology"/>
<dbReference type="PIRSF" id="PIRSF005673">
    <property type="entry name" value="Importin_alpha"/>
    <property type="match status" value="1"/>
</dbReference>
<name>A0AAV8YAG7_9CUCU</name>
<comment type="caution">
    <text evidence="9">The sequence shown here is derived from an EMBL/GenBank/DDBJ whole genome shotgun (WGS) entry which is preliminary data.</text>
</comment>
<dbReference type="InterPro" id="IPR036975">
    <property type="entry name" value="Importin-a_IBB_sf"/>
</dbReference>
<evidence type="ECO:0000256" key="3">
    <source>
        <dbReference type="ARBA" id="ARBA00022737"/>
    </source>
</evidence>
<dbReference type="Pfam" id="PF16186">
    <property type="entry name" value="Arm_3"/>
    <property type="match status" value="1"/>
</dbReference>
<dbReference type="SMART" id="SM00185">
    <property type="entry name" value="ARM"/>
    <property type="match status" value="8"/>
</dbReference>
<keyword evidence="4 5" id="KW-0653">Protein transport</keyword>
<accession>A0AAV8YAG7</accession>
<evidence type="ECO:0000313" key="9">
    <source>
        <dbReference type="EMBL" id="KAJ8947310.1"/>
    </source>
</evidence>
<evidence type="ECO:0000256" key="4">
    <source>
        <dbReference type="ARBA" id="ARBA00022927"/>
    </source>
</evidence>
<dbReference type="InterPro" id="IPR002652">
    <property type="entry name" value="Importin-a_IBB"/>
</dbReference>
<evidence type="ECO:0000256" key="5">
    <source>
        <dbReference type="PIRNR" id="PIRNR005673"/>
    </source>
</evidence>
<comment type="similarity">
    <text evidence="1 5">Belongs to the importin alpha family.</text>
</comment>
<evidence type="ECO:0000256" key="2">
    <source>
        <dbReference type="ARBA" id="ARBA00022448"/>
    </source>
</evidence>
<dbReference type="Gene3D" id="1.20.5.690">
    <property type="entry name" value="Importin-alpha, importin-beta-binding domain"/>
    <property type="match status" value="1"/>
</dbReference>
<feature type="repeat" description="ARM" evidence="6">
    <location>
        <begin position="279"/>
        <end position="321"/>
    </location>
</feature>
<feature type="compositionally biased region" description="Polar residues" evidence="7">
    <location>
        <begin position="52"/>
        <end position="71"/>
    </location>
</feature>
<dbReference type="GO" id="GO:0005634">
    <property type="term" value="C:nucleus"/>
    <property type="evidence" value="ECO:0007669"/>
    <property type="project" value="UniProtKB-ARBA"/>
</dbReference>
<feature type="region of interest" description="Disordered" evidence="7">
    <location>
        <begin position="15"/>
        <end position="71"/>
    </location>
</feature>
<dbReference type="Pfam" id="PF00514">
    <property type="entry name" value="Arm"/>
    <property type="match status" value="6"/>
</dbReference>
<feature type="repeat" description="ARM" evidence="6">
    <location>
        <begin position="321"/>
        <end position="355"/>
    </location>
</feature>
<keyword evidence="3" id="KW-0677">Repeat</keyword>
<dbReference type="Proteomes" id="UP001162162">
    <property type="component" value="Unassembled WGS sequence"/>
</dbReference>
<feature type="compositionally biased region" description="Basic and acidic residues" evidence="7">
    <location>
        <begin position="36"/>
        <end position="47"/>
    </location>
</feature>
<dbReference type="InterPro" id="IPR011989">
    <property type="entry name" value="ARM-like"/>
</dbReference>
<dbReference type="PROSITE" id="PS51214">
    <property type="entry name" value="IBB"/>
    <property type="match status" value="1"/>
</dbReference>
<evidence type="ECO:0000313" key="10">
    <source>
        <dbReference type="Proteomes" id="UP001162162"/>
    </source>
</evidence>
<sequence length="516" mass="56815">MYYNNTMADENRIRSFKNKGKDTEEMRRRRIGQTVELRKARKEDQLLKRRNISTSEEPTSPLQESNSTSPVTMSAEEIMYGMMNPDETIQFKATQACRKILSRERHPPIDHMIRLGVVPKCVEFLGKMHNPSLQFEACWALTNIASGTSEQTAAVVQEGSIDFPRIDVAEQAVWALGNIAGDGALTRDMVLGCSVLPDLLNLIKPDTSISLLRNTVWAISNLCRNKNPCPDFNLVKPALPTLAKLLSYNDRDVLADTCWALSYLTDGSNEKIQAVLDTGLIDRLVQLLYSDENTVLTPALRAVGNIVTGNDQQTDMVINAGALNVMSKLLQHPRLNIVKEAAWTISNVTAGNSEQIQKVIDANIMPPLLHVLQTGDFKSQKEAAWAVTNYTSGGTIAQLAKLVEMGALKPMCNLLNSKDYKTVVVVLDGLANILNAANKMGEVEKVAIMIEECGGLDGIEALQAHDNEKIYEKALSIIENYFSEGPVDDNMPTPCTTDGQIQFATPTQVPNGGFSF</sequence>
<dbReference type="Pfam" id="PF01749">
    <property type="entry name" value="IBB"/>
    <property type="match status" value="1"/>
</dbReference>
<evidence type="ECO:0000256" key="7">
    <source>
        <dbReference type="SAM" id="MobiDB-lite"/>
    </source>
</evidence>
<keyword evidence="2 5" id="KW-0813">Transport</keyword>
<dbReference type="PROSITE" id="PS50176">
    <property type="entry name" value="ARM_REPEAT"/>
    <property type="match status" value="2"/>
</dbReference>
<keyword evidence="10" id="KW-1185">Reference proteome</keyword>
<evidence type="ECO:0000256" key="1">
    <source>
        <dbReference type="ARBA" id="ARBA00010394"/>
    </source>
</evidence>
<evidence type="ECO:0000259" key="8">
    <source>
        <dbReference type="PROSITE" id="PS51214"/>
    </source>
</evidence>
<dbReference type="Gene3D" id="1.25.10.10">
    <property type="entry name" value="Leucine-rich Repeat Variant"/>
    <property type="match status" value="1"/>
</dbReference>
<dbReference type="InterPro" id="IPR024931">
    <property type="entry name" value="Importin_alpha"/>
</dbReference>
<dbReference type="InterPro" id="IPR000225">
    <property type="entry name" value="Armadillo"/>
</dbReference>
<organism evidence="9 10">
    <name type="scientific">Aromia moschata</name>
    <dbReference type="NCBI Taxonomy" id="1265417"/>
    <lineage>
        <taxon>Eukaryota</taxon>
        <taxon>Metazoa</taxon>
        <taxon>Ecdysozoa</taxon>
        <taxon>Arthropoda</taxon>
        <taxon>Hexapoda</taxon>
        <taxon>Insecta</taxon>
        <taxon>Pterygota</taxon>
        <taxon>Neoptera</taxon>
        <taxon>Endopterygota</taxon>
        <taxon>Coleoptera</taxon>
        <taxon>Polyphaga</taxon>
        <taxon>Cucujiformia</taxon>
        <taxon>Chrysomeloidea</taxon>
        <taxon>Cerambycidae</taxon>
        <taxon>Cerambycinae</taxon>
        <taxon>Callichromatini</taxon>
        <taxon>Aromia</taxon>
    </lineage>
</organism>
<dbReference type="GO" id="GO:0061608">
    <property type="term" value="F:nuclear import signal receptor activity"/>
    <property type="evidence" value="ECO:0007669"/>
    <property type="project" value="InterPro"/>
</dbReference>
<dbReference type="PANTHER" id="PTHR23316">
    <property type="entry name" value="IMPORTIN ALPHA"/>
    <property type="match status" value="1"/>
</dbReference>
<dbReference type="GO" id="GO:0006607">
    <property type="term" value="P:NLS-bearing protein import into nucleus"/>
    <property type="evidence" value="ECO:0007669"/>
    <property type="project" value="UniProtKB-ARBA"/>
</dbReference>
<dbReference type="EMBL" id="JAPWTK010000164">
    <property type="protein sequence ID" value="KAJ8947310.1"/>
    <property type="molecule type" value="Genomic_DNA"/>
</dbReference>
<dbReference type="InterPro" id="IPR016024">
    <property type="entry name" value="ARM-type_fold"/>
</dbReference>
<dbReference type="GO" id="GO:0005737">
    <property type="term" value="C:cytoplasm"/>
    <property type="evidence" value="ECO:0007669"/>
    <property type="project" value="InterPro"/>
</dbReference>
<protein>
    <recommendedName>
        <fullName evidence="5">Importin subunit alpha</fullName>
    </recommendedName>
</protein>
<dbReference type="AlphaFoldDB" id="A0AAV8YAG7"/>
<dbReference type="SUPFAM" id="SSF48371">
    <property type="entry name" value="ARM repeat"/>
    <property type="match status" value="1"/>
</dbReference>
<evidence type="ECO:0000256" key="6">
    <source>
        <dbReference type="PROSITE-ProRule" id="PRU00259"/>
    </source>
</evidence>
<reference evidence="9" key="1">
    <citation type="journal article" date="2023" name="Insect Mol. Biol.">
        <title>Genome sequencing provides insights into the evolution of gene families encoding plant cell wall-degrading enzymes in longhorned beetles.</title>
        <authorList>
            <person name="Shin N.R."/>
            <person name="Okamura Y."/>
            <person name="Kirsch R."/>
            <person name="Pauchet Y."/>
        </authorList>
    </citation>
    <scope>NUCLEOTIDE SEQUENCE</scope>
    <source>
        <strain evidence="9">AMC_N1</strain>
    </source>
</reference>
<feature type="compositionally biased region" description="Basic and acidic residues" evidence="7">
    <location>
        <begin position="15"/>
        <end position="27"/>
    </location>
</feature>
<gene>
    <name evidence="9" type="ORF">NQ318_004562</name>
</gene>
<feature type="domain" description="IBB" evidence="8">
    <location>
        <begin position="1"/>
        <end position="59"/>
    </location>
</feature>
<dbReference type="FunFam" id="1.25.10.10:FF:000009">
    <property type="entry name" value="Importin subunit alpha"/>
    <property type="match status" value="1"/>
</dbReference>
<dbReference type="InterPro" id="IPR032413">
    <property type="entry name" value="Arm_3"/>
</dbReference>